<dbReference type="Pfam" id="PF04084">
    <property type="entry name" value="RecA-like_ORC2"/>
    <property type="match status" value="1"/>
</dbReference>
<organism evidence="10 11">
    <name type="scientific">Sinanodonta woodiana</name>
    <name type="common">Chinese pond mussel</name>
    <name type="synonym">Anodonta woodiana</name>
    <dbReference type="NCBI Taxonomy" id="1069815"/>
    <lineage>
        <taxon>Eukaryota</taxon>
        <taxon>Metazoa</taxon>
        <taxon>Spiralia</taxon>
        <taxon>Lophotrochozoa</taxon>
        <taxon>Mollusca</taxon>
        <taxon>Bivalvia</taxon>
        <taxon>Autobranchia</taxon>
        <taxon>Heteroconchia</taxon>
        <taxon>Palaeoheterodonta</taxon>
        <taxon>Unionida</taxon>
        <taxon>Unionoidea</taxon>
        <taxon>Unionidae</taxon>
        <taxon>Unioninae</taxon>
        <taxon>Sinanodonta</taxon>
    </lineage>
</organism>
<dbReference type="GO" id="GO:0005664">
    <property type="term" value="C:nuclear origin of replication recognition complex"/>
    <property type="evidence" value="ECO:0007669"/>
    <property type="project" value="UniProtKB-UniRule"/>
</dbReference>
<proteinExistence type="inferred from homology"/>
<evidence type="ECO:0000256" key="5">
    <source>
        <dbReference type="ARBA" id="ARBA00023242"/>
    </source>
</evidence>
<dbReference type="InterPro" id="IPR056773">
    <property type="entry name" value="WHD_ORC2"/>
</dbReference>
<evidence type="ECO:0000256" key="3">
    <source>
        <dbReference type="ARBA" id="ARBA00019080"/>
    </source>
</evidence>
<reference evidence="10 11" key="1">
    <citation type="submission" date="2024-11" db="EMBL/GenBank/DDBJ databases">
        <title>Chromosome-level genome assembly of the freshwater bivalve Anodonta woodiana.</title>
        <authorList>
            <person name="Chen X."/>
        </authorList>
    </citation>
    <scope>NUCLEOTIDE SEQUENCE [LARGE SCALE GENOMIC DNA]</scope>
    <source>
        <strain evidence="10">MN2024</strain>
        <tissue evidence="10">Gills</tissue>
    </source>
</reference>
<evidence type="ECO:0000313" key="11">
    <source>
        <dbReference type="Proteomes" id="UP001634394"/>
    </source>
</evidence>
<evidence type="ECO:0000259" key="9">
    <source>
        <dbReference type="Pfam" id="PF24882"/>
    </source>
</evidence>
<accession>A0ABD3TJE9</accession>
<feature type="compositionally biased region" description="Acidic residues" evidence="7">
    <location>
        <begin position="149"/>
        <end position="160"/>
    </location>
</feature>
<evidence type="ECO:0000256" key="2">
    <source>
        <dbReference type="ARBA" id="ARBA00007421"/>
    </source>
</evidence>
<comment type="function">
    <text evidence="6">Component of the origin recognition complex (ORC) that binds origins of replication. DNA-binding is ATP-dependent. ORC is required to assemble the pre-replication complex necessary to initiate DNA replication.</text>
</comment>
<dbReference type="PANTHER" id="PTHR14052">
    <property type="entry name" value="ORIGIN RECOGNITION COMPLEX SUBUNIT 2"/>
    <property type="match status" value="1"/>
</dbReference>
<feature type="region of interest" description="Disordered" evidence="7">
    <location>
        <begin position="96"/>
        <end position="179"/>
    </location>
</feature>
<comment type="subunit">
    <text evidence="6">Component of the origin recognition complex (ORC).</text>
</comment>
<protein>
    <recommendedName>
        <fullName evidence="3 6">Origin recognition complex subunit 2</fullName>
    </recommendedName>
</protein>
<name>A0ABD3TJE9_SINWO</name>
<dbReference type="Proteomes" id="UP001634394">
    <property type="component" value="Unassembled WGS sequence"/>
</dbReference>
<evidence type="ECO:0000313" key="10">
    <source>
        <dbReference type="EMBL" id="KAL3836298.1"/>
    </source>
</evidence>
<dbReference type="AlphaFoldDB" id="A0ABD3TJE9"/>
<evidence type="ECO:0000256" key="4">
    <source>
        <dbReference type="ARBA" id="ARBA00022705"/>
    </source>
</evidence>
<keyword evidence="11" id="KW-1185">Reference proteome</keyword>
<feature type="domain" description="Origin recognition complex subunit 2 RecA-like" evidence="8">
    <location>
        <begin position="236"/>
        <end position="396"/>
    </location>
</feature>
<keyword evidence="5 6" id="KW-0539">Nucleus</keyword>
<evidence type="ECO:0000256" key="7">
    <source>
        <dbReference type="SAM" id="MobiDB-lite"/>
    </source>
</evidence>
<evidence type="ECO:0000256" key="6">
    <source>
        <dbReference type="RuleBase" id="RU368084"/>
    </source>
</evidence>
<feature type="compositionally biased region" description="Low complexity" evidence="7">
    <location>
        <begin position="166"/>
        <end position="175"/>
    </location>
</feature>
<dbReference type="InterPro" id="IPR007220">
    <property type="entry name" value="ORC2"/>
</dbReference>
<feature type="region of interest" description="Disordered" evidence="7">
    <location>
        <begin position="31"/>
        <end position="62"/>
    </location>
</feature>
<dbReference type="PANTHER" id="PTHR14052:SF0">
    <property type="entry name" value="ORIGIN RECOGNITION COMPLEX SUBUNIT 2"/>
    <property type="match status" value="1"/>
</dbReference>
<dbReference type="EMBL" id="JBJQND010000018">
    <property type="protein sequence ID" value="KAL3836298.1"/>
    <property type="molecule type" value="Genomic_DNA"/>
</dbReference>
<dbReference type="InterPro" id="IPR056772">
    <property type="entry name" value="RecA-like_ORC2"/>
</dbReference>
<keyword evidence="4 6" id="KW-0235">DNA replication</keyword>
<dbReference type="GO" id="GO:0003688">
    <property type="term" value="F:DNA replication origin binding"/>
    <property type="evidence" value="ECO:0007669"/>
    <property type="project" value="UniProtKB-UniRule"/>
</dbReference>
<comment type="caution">
    <text evidence="10">The sequence shown here is derived from an EMBL/GenBank/DDBJ whole genome shotgun (WGS) entry which is preliminary data.</text>
</comment>
<sequence length="524" mass="59056">MASLPKKRVSVSFVDDDDVVQHIIESAKAKGKKKKQAPFASKCSSKKKDLEEMVEGSSDEADELNFRASSALAVDDGGLSGGDVFQFRYTKKDCEMAEKATEASTPKSILKSKAVSFTPSKADASSKHISPQRSSHSESDSEDSSISSEEYEDCDVDEYEDPSKPSPSTKLPLSSAEAGLSFEHEPSTLQDYFDLHASGAVSTSDHTLSKLHIPSMDKETLNKMLSSVPERHVEECAALYRQHRMLFRKWMLHMCHGFNILLYGLGSKRNLLEDFQQSYLKDFSCLVVNGYFPSLTIKDILNGITEDIFQHKGTFRSPLDQCEFIRQEFEKEPRDFYLIIHNIDGSMLRNEKAQNILSLLSQAPGIHILASVDHINSSLVWDQAKCSHFNWLWFNVTTFSSYTEETSYENSILVQQSGALALSSLIHVMKSLTPNAQGIFLLLAKYQLKNKDISTYPGMPILIMYEMCREAFLVNSDLTFKAQLTEFRDHKLIRSKKCFDGRDHLLIPIDSATLTEFIEQSHNL</sequence>
<feature type="compositionally biased region" description="Acidic residues" evidence="7">
    <location>
        <begin position="52"/>
        <end position="62"/>
    </location>
</feature>
<evidence type="ECO:0000256" key="1">
    <source>
        <dbReference type="ARBA" id="ARBA00004123"/>
    </source>
</evidence>
<dbReference type="GO" id="GO:0006260">
    <property type="term" value="P:DNA replication"/>
    <property type="evidence" value="ECO:0007669"/>
    <property type="project" value="UniProtKB-UniRule"/>
</dbReference>
<evidence type="ECO:0000259" key="8">
    <source>
        <dbReference type="Pfam" id="PF04084"/>
    </source>
</evidence>
<comment type="subcellular location">
    <subcellularLocation>
        <location evidence="1 6">Nucleus</location>
    </subcellularLocation>
</comment>
<gene>
    <name evidence="10" type="ORF">ACJMK2_021735</name>
</gene>
<feature type="domain" description="Origin recognition complex subunit 2 winged-helix" evidence="9">
    <location>
        <begin position="454"/>
        <end position="512"/>
    </location>
</feature>
<dbReference type="Pfam" id="PF24882">
    <property type="entry name" value="WHD_ORC2"/>
    <property type="match status" value="1"/>
</dbReference>
<comment type="similarity">
    <text evidence="2 6">Belongs to the ORC2 family.</text>
</comment>